<feature type="transmembrane region" description="Helical" evidence="2">
    <location>
        <begin position="39"/>
        <end position="63"/>
    </location>
</feature>
<evidence type="ECO:0000313" key="4">
    <source>
        <dbReference type="Proteomes" id="UP000283805"/>
    </source>
</evidence>
<feature type="region of interest" description="Disordered" evidence="1">
    <location>
        <begin position="66"/>
        <end position="90"/>
    </location>
</feature>
<gene>
    <name evidence="3" type="ORF">ATJ93_2691</name>
</gene>
<protein>
    <submittedName>
        <fullName evidence="3">Uncharacterized protein</fullName>
    </submittedName>
</protein>
<dbReference type="Proteomes" id="UP000283805">
    <property type="component" value="Unassembled WGS sequence"/>
</dbReference>
<keyword evidence="2" id="KW-0812">Transmembrane</keyword>
<feature type="transmembrane region" description="Helical" evidence="2">
    <location>
        <begin position="12"/>
        <end position="33"/>
    </location>
</feature>
<feature type="compositionally biased region" description="Low complexity" evidence="1">
    <location>
        <begin position="69"/>
        <end position="78"/>
    </location>
</feature>
<name>A0A419WK37_9EURY</name>
<keyword evidence="2" id="KW-0472">Membrane</keyword>
<dbReference type="EMBL" id="RAPO01000002">
    <property type="protein sequence ID" value="RKD95828.1"/>
    <property type="molecule type" value="Genomic_DNA"/>
</dbReference>
<sequence>MGRLGSLILKGTGVLVLAFIALSVIATIVGILFSVVATIVSLLVTVAVLGLLVLGAIGLFSMLRDRSASTESSTGTYESTDRARDPKSQLQDRYVAGELSEAEFERELDRVLESDDGRGPSGRTPSEVDRSRTKDFDRTNR</sequence>
<dbReference type="OrthoDB" id="53394at2157"/>
<evidence type="ECO:0000256" key="2">
    <source>
        <dbReference type="SAM" id="Phobius"/>
    </source>
</evidence>
<dbReference type="AlphaFoldDB" id="A0A419WK37"/>
<organism evidence="3 4">
    <name type="scientific">Halopiger aswanensis</name>
    <dbReference type="NCBI Taxonomy" id="148449"/>
    <lineage>
        <taxon>Archaea</taxon>
        <taxon>Methanobacteriati</taxon>
        <taxon>Methanobacteriota</taxon>
        <taxon>Stenosarchaea group</taxon>
        <taxon>Halobacteria</taxon>
        <taxon>Halobacteriales</taxon>
        <taxon>Natrialbaceae</taxon>
        <taxon>Halopiger</taxon>
    </lineage>
</organism>
<reference evidence="3 4" key="1">
    <citation type="submission" date="2018-09" db="EMBL/GenBank/DDBJ databases">
        <title>Genomic Encyclopedia of Archaeal and Bacterial Type Strains, Phase II (KMG-II): from individual species to whole genera.</title>
        <authorList>
            <person name="Goeker M."/>
        </authorList>
    </citation>
    <scope>NUCLEOTIDE SEQUENCE [LARGE SCALE GENOMIC DNA]</scope>
    <source>
        <strain evidence="3 4">DSM 13151</strain>
    </source>
</reference>
<accession>A0A419WK37</accession>
<keyword evidence="2" id="KW-1133">Transmembrane helix</keyword>
<feature type="compositionally biased region" description="Basic and acidic residues" evidence="1">
    <location>
        <begin position="126"/>
        <end position="141"/>
    </location>
</feature>
<evidence type="ECO:0000313" key="3">
    <source>
        <dbReference type="EMBL" id="RKD95828.1"/>
    </source>
</evidence>
<evidence type="ECO:0000256" key="1">
    <source>
        <dbReference type="SAM" id="MobiDB-lite"/>
    </source>
</evidence>
<dbReference type="RefSeq" id="WP_120245056.1">
    <property type="nucleotide sequence ID" value="NZ_RAPO01000002.1"/>
</dbReference>
<comment type="caution">
    <text evidence="3">The sequence shown here is derived from an EMBL/GenBank/DDBJ whole genome shotgun (WGS) entry which is preliminary data.</text>
</comment>
<keyword evidence="4" id="KW-1185">Reference proteome</keyword>
<proteinExistence type="predicted"/>
<feature type="region of interest" description="Disordered" evidence="1">
    <location>
        <begin position="110"/>
        <end position="141"/>
    </location>
</feature>